<dbReference type="Proteomes" id="UP000240838">
    <property type="component" value="Unassembled WGS sequence"/>
</dbReference>
<evidence type="ECO:0000313" key="3">
    <source>
        <dbReference type="Proteomes" id="UP000240838"/>
    </source>
</evidence>
<organism evidence="2 3">
    <name type="scientific">Candidatus Marsarchaeota G1 archaeon OSP_B</name>
    <dbReference type="NCBI Taxonomy" id="1978153"/>
    <lineage>
        <taxon>Archaea</taxon>
        <taxon>Candidatus Marsarchaeota</taxon>
        <taxon>Candidatus Marsarchaeota group 1</taxon>
    </lineage>
</organism>
<reference evidence="2 3" key="1">
    <citation type="submission" date="2017-04" db="EMBL/GenBank/DDBJ databases">
        <title>Novel microbial lineages endemic to geothermal iron-oxide mats fill important gaps in the evolutionary history of Archaea.</title>
        <authorList>
            <person name="Jay Z.J."/>
            <person name="Beam J.P."/>
            <person name="Dlakic M."/>
            <person name="Rusch D.B."/>
            <person name="Kozubal M.A."/>
            <person name="Inskeep W.P."/>
        </authorList>
    </citation>
    <scope>NUCLEOTIDE SEQUENCE [LARGE SCALE GENOMIC DNA]</scope>
    <source>
        <strain evidence="2">OSP_B</strain>
    </source>
</reference>
<keyword evidence="1" id="KW-0472">Membrane</keyword>
<gene>
    <name evidence="2" type="ORF">B9P99_01240</name>
</gene>
<feature type="transmembrane region" description="Helical" evidence="1">
    <location>
        <begin position="161"/>
        <end position="182"/>
    </location>
</feature>
<dbReference type="EMBL" id="NEXA01000028">
    <property type="protein sequence ID" value="PSN95198.1"/>
    <property type="molecule type" value="Genomic_DNA"/>
</dbReference>
<evidence type="ECO:0008006" key="4">
    <source>
        <dbReference type="Google" id="ProtNLM"/>
    </source>
</evidence>
<proteinExistence type="predicted"/>
<keyword evidence="1" id="KW-0812">Transmembrane</keyword>
<evidence type="ECO:0000256" key="1">
    <source>
        <dbReference type="SAM" id="Phobius"/>
    </source>
</evidence>
<evidence type="ECO:0000313" key="2">
    <source>
        <dbReference type="EMBL" id="PSN95198.1"/>
    </source>
</evidence>
<feature type="transmembrane region" description="Helical" evidence="1">
    <location>
        <begin position="89"/>
        <end position="109"/>
    </location>
</feature>
<name>A0A2R6B9R7_9ARCH</name>
<feature type="transmembrane region" description="Helical" evidence="1">
    <location>
        <begin position="136"/>
        <end position="154"/>
    </location>
</feature>
<sequence>MHETWPKKRKRISTFSIDWKTYKKVSQKILMNLYNVEDKPYLTKAYVALLKQAEKLGAQPEQLDIVAETMNVITNAHSTYNSKANLFRMMVYGSVVIFTTSSVIVIRTISELARKMSAGLSLSAIALLHPSPSLKGVVYVAVVVNSYLLGILAGKAVKGSLLFGFVDAIITTLLALFLLNIGGWL</sequence>
<accession>A0A2R6B9R7</accession>
<protein>
    <recommendedName>
        <fullName evidence="4">Type II secretion system protein GspF domain-containing protein</fullName>
    </recommendedName>
</protein>
<comment type="caution">
    <text evidence="2">The sequence shown here is derived from an EMBL/GenBank/DDBJ whole genome shotgun (WGS) entry which is preliminary data.</text>
</comment>
<dbReference type="AlphaFoldDB" id="A0A2R6B9R7"/>
<keyword evidence="1" id="KW-1133">Transmembrane helix</keyword>